<dbReference type="AlphaFoldDB" id="A0A0D8BGC6"/>
<protein>
    <submittedName>
        <fullName evidence="1">Enoyl-CoA hydratase/carnithine racemase</fullName>
    </submittedName>
</protein>
<organism evidence="1 2">
    <name type="scientific">Frankia torreyi</name>
    <dbReference type="NCBI Taxonomy" id="1856"/>
    <lineage>
        <taxon>Bacteria</taxon>
        <taxon>Bacillati</taxon>
        <taxon>Actinomycetota</taxon>
        <taxon>Actinomycetes</taxon>
        <taxon>Frankiales</taxon>
        <taxon>Frankiaceae</taxon>
        <taxon>Frankia</taxon>
    </lineage>
</organism>
<reference evidence="2" key="1">
    <citation type="submission" date="2015-02" db="EMBL/GenBank/DDBJ databases">
        <title>Draft Genome of Frankia sp. CpI1-S.</title>
        <authorList>
            <person name="Oshone R.T."/>
            <person name="Ngom M."/>
            <person name="Ghodhbane-Gtari F."/>
            <person name="Gtari M."/>
            <person name="Morris K."/>
            <person name="Thomas K."/>
            <person name="Sen A."/>
            <person name="Tisa L.S."/>
        </authorList>
    </citation>
    <scope>NUCLEOTIDE SEQUENCE [LARGE SCALE GENOMIC DNA]</scope>
    <source>
        <strain evidence="2">CpI1-S</strain>
    </source>
</reference>
<dbReference type="CDD" id="cd06558">
    <property type="entry name" value="crotonase-like"/>
    <property type="match status" value="1"/>
</dbReference>
<dbReference type="GO" id="GO:0003824">
    <property type="term" value="F:catalytic activity"/>
    <property type="evidence" value="ECO:0007669"/>
    <property type="project" value="UniProtKB-ARBA"/>
</dbReference>
<dbReference type="PANTHER" id="PTHR11941:SF54">
    <property type="entry name" value="ENOYL-COA HYDRATASE, MITOCHONDRIAL"/>
    <property type="match status" value="1"/>
</dbReference>
<accession>A0A0D8BGC6</accession>
<dbReference type="Proteomes" id="UP000032545">
    <property type="component" value="Unassembled WGS sequence"/>
</dbReference>
<dbReference type="RefSeq" id="WP_044884931.1">
    <property type="nucleotide sequence ID" value="NZ_JYFN01000014.1"/>
</dbReference>
<reference evidence="1 2" key="2">
    <citation type="journal article" date="2016" name="Genome Announc.">
        <title>Permanent Draft Genome Sequences for Two Variants of Frankia sp. Strain CpI1, the First Frankia Strain Isolated from Root Nodules of Comptonia peregrina.</title>
        <authorList>
            <person name="Oshone R."/>
            <person name="Hurst S.G.IV."/>
            <person name="Abebe-Akele F."/>
            <person name="Simpson S."/>
            <person name="Morris K."/>
            <person name="Thomas W.K."/>
            <person name="Tisa L.S."/>
        </authorList>
    </citation>
    <scope>NUCLEOTIDE SEQUENCE [LARGE SCALE GENOMIC DNA]</scope>
    <source>
        <strain evidence="2">CpI1-S</strain>
    </source>
</reference>
<dbReference type="SUPFAM" id="SSF52096">
    <property type="entry name" value="ClpP/crotonase"/>
    <property type="match status" value="1"/>
</dbReference>
<name>A0A0D8BGC6_9ACTN</name>
<dbReference type="Gene3D" id="3.90.226.10">
    <property type="entry name" value="2-enoyl-CoA Hydratase, Chain A, domain 1"/>
    <property type="match status" value="1"/>
</dbReference>
<dbReference type="OrthoDB" id="5174409at2"/>
<dbReference type="InterPro" id="IPR029045">
    <property type="entry name" value="ClpP/crotonase-like_dom_sf"/>
</dbReference>
<evidence type="ECO:0000313" key="1">
    <source>
        <dbReference type="EMBL" id="KJE23308.1"/>
    </source>
</evidence>
<dbReference type="EMBL" id="JYFN01000014">
    <property type="protein sequence ID" value="KJE23308.1"/>
    <property type="molecule type" value="Genomic_DNA"/>
</dbReference>
<dbReference type="InterPro" id="IPR001753">
    <property type="entry name" value="Enoyl-CoA_hydra/iso"/>
</dbReference>
<dbReference type="GO" id="GO:0006635">
    <property type="term" value="P:fatty acid beta-oxidation"/>
    <property type="evidence" value="ECO:0007669"/>
    <property type="project" value="TreeGrafter"/>
</dbReference>
<gene>
    <name evidence="1" type="ORF">FF36_02266</name>
</gene>
<comment type="caution">
    <text evidence="1">The sequence shown here is derived from an EMBL/GenBank/DDBJ whole genome shotgun (WGS) entry which is preliminary data.</text>
</comment>
<dbReference type="PANTHER" id="PTHR11941">
    <property type="entry name" value="ENOYL-COA HYDRATASE-RELATED"/>
    <property type="match status" value="1"/>
</dbReference>
<proteinExistence type="predicted"/>
<keyword evidence="2" id="KW-1185">Reference proteome</keyword>
<dbReference type="PATRIC" id="fig|1502723.3.peg.1284"/>
<evidence type="ECO:0000313" key="2">
    <source>
        <dbReference type="Proteomes" id="UP000032545"/>
    </source>
</evidence>
<dbReference type="Pfam" id="PF00378">
    <property type="entry name" value="ECH_1"/>
    <property type="match status" value="1"/>
</dbReference>
<sequence length="266" mass="28715">MSEHFRRELDDGVLTITFTRDDKLNAVSAPMLAALRGAVADLGDDDAVRVLVITAEGRHFTAGMDITTIDTGMGFEPDGSVNGRSVRRTYRALHLLMDEIEAIEKPVILAAQGPCRGFGLELAVSCDFRFAAPRTTFALPEVPNLGVLPGSGGISRLTRLVGPHWARWMAMAARPVDAERALTIGLVHDVFADEQFAAGVREFARSLVALSPQALGLAKLAIDAAASVDRTTARDFDRVANTLLLTSQEHLAKVRAFQQRAAAPRE</sequence>